<dbReference type="PANTHER" id="PTHR30446:SF0">
    <property type="entry name" value="RECOMBINATION PROTEIN RECR"/>
    <property type="match status" value="1"/>
</dbReference>
<protein>
    <recommendedName>
        <fullName evidence="1">Recombination protein RecR</fullName>
    </recommendedName>
</protein>
<dbReference type="SUPFAM" id="SSF111304">
    <property type="entry name" value="Recombination protein RecR"/>
    <property type="match status" value="1"/>
</dbReference>
<gene>
    <name evidence="1" type="primary">recR</name>
    <name evidence="2" type="ORF">C0V70_00320</name>
</gene>
<dbReference type="InterPro" id="IPR015967">
    <property type="entry name" value="Rcmb_RecR_Znf"/>
</dbReference>
<dbReference type="GO" id="GO:0008270">
    <property type="term" value="F:zinc ion binding"/>
    <property type="evidence" value="ECO:0007669"/>
    <property type="project" value="UniProtKB-KW"/>
</dbReference>
<organism evidence="2 3">
    <name type="scientific">Bacteriovorax stolpii</name>
    <name type="common">Bdellovibrio stolpii</name>
    <dbReference type="NCBI Taxonomy" id="960"/>
    <lineage>
        <taxon>Bacteria</taxon>
        <taxon>Pseudomonadati</taxon>
        <taxon>Bdellovibrionota</taxon>
        <taxon>Bacteriovoracia</taxon>
        <taxon>Bacteriovoracales</taxon>
        <taxon>Bacteriovoracaceae</taxon>
        <taxon>Bacteriovorax</taxon>
    </lineage>
</organism>
<dbReference type="PROSITE" id="PS50880">
    <property type="entry name" value="TOPRIM"/>
    <property type="match status" value="1"/>
</dbReference>
<dbReference type="GO" id="GO:0006310">
    <property type="term" value="P:DNA recombination"/>
    <property type="evidence" value="ECO:0007669"/>
    <property type="project" value="UniProtKB-UniRule"/>
</dbReference>
<keyword evidence="1" id="KW-0233">DNA recombination</keyword>
<dbReference type="OrthoDB" id="5292281at2"/>
<name>A0A2K9NM59_BACTC</name>
<dbReference type="Proteomes" id="UP000235584">
    <property type="component" value="Chromosome"/>
</dbReference>
<evidence type="ECO:0000313" key="3">
    <source>
        <dbReference type="Proteomes" id="UP000235584"/>
    </source>
</evidence>
<dbReference type="NCBIfam" id="TIGR00615">
    <property type="entry name" value="recR"/>
    <property type="match status" value="1"/>
</dbReference>
<dbReference type="SMART" id="SM00493">
    <property type="entry name" value="TOPRIM"/>
    <property type="match status" value="1"/>
</dbReference>
<dbReference type="Gene3D" id="3.40.1360.10">
    <property type="match status" value="1"/>
</dbReference>
<comment type="function">
    <text evidence="1">May play a role in DNA repair. It seems to be involved in an RecBC-independent recombinational process of DNA repair. It may act with RecF and RecO.</text>
</comment>
<sequence>MELPEKLLKVVRQFSRLPGVGEKTALRQSLIMTKWNKEDLVHFAEAVKALAELNHCEKCGMFCDDKLCKICLDYGRSHSKTLCVVESVTDCLAIERSGNFKGKFHILFGVLNPLLGIGPDELKLDQFIDRVKNEEIEEVILAVNPSVEGDATCAYIKQMLPDSVRVDRIGFGIPMGGSLEFVDALTITKALENRRHL</sequence>
<comment type="similarity">
    <text evidence="1">Belongs to the RecR family.</text>
</comment>
<dbReference type="InterPro" id="IPR006171">
    <property type="entry name" value="TOPRIM_dom"/>
</dbReference>
<dbReference type="RefSeq" id="WP_102241867.1">
    <property type="nucleotide sequence ID" value="NZ_CP025704.1"/>
</dbReference>
<reference evidence="2 3" key="1">
    <citation type="submission" date="2018-01" db="EMBL/GenBank/DDBJ databases">
        <title>Complete genome sequence of Bacteriovorax stolpii DSM12778.</title>
        <authorList>
            <person name="Tang B."/>
            <person name="Chang J."/>
        </authorList>
    </citation>
    <scope>NUCLEOTIDE SEQUENCE [LARGE SCALE GENOMIC DNA]</scope>
    <source>
        <strain evidence="2 3">DSM 12778</strain>
    </source>
</reference>
<keyword evidence="1" id="KW-0227">DNA damage</keyword>
<dbReference type="EMBL" id="CP025704">
    <property type="protein sequence ID" value="AUN96572.1"/>
    <property type="molecule type" value="Genomic_DNA"/>
</dbReference>
<keyword evidence="3" id="KW-1185">Reference proteome</keyword>
<dbReference type="GO" id="GO:0003677">
    <property type="term" value="F:DNA binding"/>
    <property type="evidence" value="ECO:0007669"/>
    <property type="project" value="UniProtKB-UniRule"/>
</dbReference>
<dbReference type="PANTHER" id="PTHR30446">
    <property type="entry name" value="RECOMBINATION PROTEIN RECR"/>
    <property type="match status" value="1"/>
</dbReference>
<dbReference type="InterPro" id="IPR023627">
    <property type="entry name" value="Rcmb_RecR"/>
</dbReference>
<keyword evidence="1" id="KW-0234">DNA repair</keyword>
<dbReference type="Gene3D" id="6.10.250.240">
    <property type="match status" value="1"/>
</dbReference>
<dbReference type="GO" id="GO:0006281">
    <property type="term" value="P:DNA repair"/>
    <property type="evidence" value="ECO:0007669"/>
    <property type="project" value="UniProtKB-UniRule"/>
</dbReference>
<dbReference type="CDD" id="cd01025">
    <property type="entry name" value="TOPRIM_recR"/>
    <property type="match status" value="1"/>
</dbReference>
<evidence type="ECO:0000313" key="2">
    <source>
        <dbReference type="EMBL" id="AUN96572.1"/>
    </source>
</evidence>
<dbReference type="AlphaFoldDB" id="A0A2K9NM59"/>
<dbReference type="HAMAP" id="MF_00017">
    <property type="entry name" value="RecR"/>
    <property type="match status" value="1"/>
</dbReference>
<evidence type="ECO:0000256" key="1">
    <source>
        <dbReference type="HAMAP-Rule" id="MF_00017"/>
    </source>
</evidence>
<dbReference type="PROSITE" id="PS01300">
    <property type="entry name" value="RECR"/>
    <property type="match status" value="1"/>
</dbReference>
<feature type="zinc finger region" description="C4-type" evidence="1">
    <location>
        <begin position="56"/>
        <end position="71"/>
    </location>
</feature>
<proteinExistence type="inferred from homology"/>
<dbReference type="Gene3D" id="1.10.8.420">
    <property type="entry name" value="RecR Domain 1"/>
    <property type="match status" value="1"/>
</dbReference>
<dbReference type="Pfam" id="PF13662">
    <property type="entry name" value="Toprim_4"/>
    <property type="match status" value="1"/>
</dbReference>
<keyword evidence="1" id="KW-0479">Metal-binding</keyword>
<keyword evidence="1" id="KW-0863">Zinc-finger</keyword>
<keyword evidence="1" id="KW-0862">Zinc</keyword>
<dbReference type="KEGG" id="bsto:C0V70_00320"/>
<dbReference type="Pfam" id="PF21175">
    <property type="entry name" value="RecR_C"/>
    <property type="match status" value="1"/>
</dbReference>
<dbReference type="InterPro" id="IPR034137">
    <property type="entry name" value="TOPRIM_RecR"/>
</dbReference>
<accession>A0A2K9NM59</accession>
<dbReference type="InterPro" id="IPR000093">
    <property type="entry name" value="DNA_Rcmb_RecR"/>
</dbReference>